<dbReference type="RefSeq" id="WP_057627116.1">
    <property type="nucleotide sequence ID" value="NZ_LDJJ01000013.1"/>
</dbReference>
<evidence type="ECO:0000313" key="6">
    <source>
        <dbReference type="Proteomes" id="UP000051863"/>
    </source>
</evidence>
<dbReference type="InterPro" id="IPR000160">
    <property type="entry name" value="GGDEF_dom"/>
</dbReference>
<dbReference type="SMART" id="SM01080">
    <property type="entry name" value="CHASE2"/>
    <property type="match status" value="1"/>
</dbReference>
<evidence type="ECO:0000313" key="5">
    <source>
        <dbReference type="EMBL" id="KRG70285.1"/>
    </source>
</evidence>
<evidence type="ECO:0000256" key="3">
    <source>
        <dbReference type="SAM" id="Phobius"/>
    </source>
</evidence>
<keyword evidence="3" id="KW-1133">Transmembrane helix</keyword>
<dbReference type="GO" id="GO:0052621">
    <property type="term" value="F:diguanylate cyclase activity"/>
    <property type="evidence" value="ECO:0007669"/>
    <property type="project" value="UniProtKB-EC"/>
</dbReference>
<dbReference type="Gene3D" id="3.30.70.270">
    <property type="match status" value="1"/>
</dbReference>
<dbReference type="GO" id="GO:0043709">
    <property type="term" value="P:cell adhesion involved in single-species biofilm formation"/>
    <property type="evidence" value="ECO:0007669"/>
    <property type="project" value="TreeGrafter"/>
</dbReference>
<dbReference type="InterPro" id="IPR007890">
    <property type="entry name" value="CHASE2"/>
</dbReference>
<dbReference type="PROSITE" id="PS50887">
    <property type="entry name" value="GGDEF"/>
    <property type="match status" value="1"/>
</dbReference>
<feature type="transmembrane region" description="Helical" evidence="3">
    <location>
        <begin position="297"/>
        <end position="316"/>
    </location>
</feature>
<keyword evidence="3" id="KW-0812">Transmembrane</keyword>
<sequence>MRPLRPRWHFRLLFVLGCSLLAAWASHSRVFWQQDVASYDLLTGDWEYPPDPRLAIIAIDDRSLQQLGQWPWPRSTHARLLDKLHQAGAERVALDLMLPEADRNDPAQDAALAAAISRNGRVVLPVLAAPPSDEAVPEELLPVPVIAKAAASLAHSDIEIDADGVARGLYLKAGIGSPHWLALGAALAGVQEPLPGSTNPGASTRSPYQWHRDNYVRLRYAGPPGSFPQLSYVDVLEGRVPASLLQGRLLIVGMTANGIAPRLLTPTSRDSWMSGSEYQANVASMLLAGNAITTLPAGAQILISALLVAFAAFGITSRFRWRWLLGVLAIPVPLLLSLGLLHGANLWFAPVSATMGFAAMMVIWTLWQMRYWRRQANRDTLTGLANRMRFEETLRRENDAARRSGRPLTLLLIDVDHFKACNDTYGHQVGDRLLRHLGRTIEEVARRPRDLAARFGGDEFALILPDTPPAGAEQLVQALISQVRQLSIPVDKAHHSKIKTSVTIGLCTVLPGLEDGPARLFEAADTALYQAKQAGRDGYRVAPPWPN</sequence>
<dbReference type="PATRIC" id="fig|405446.3.peg.295"/>
<evidence type="ECO:0000256" key="1">
    <source>
        <dbReference type="ARBA" id="ARBA00001946"/>
    </source>
</evidence>
<dbReference type="OrthoDB" id="9803824at2"/>
<comment type="caution">
    <text evidence="5">The sequence shown here is derived from an EMBL/GenBank/DDBJ whole genome shotgun (WGS) entry which is preliminary data.</text>
</comment>
<reference evidence="5 6" key="1">
    <citation type="submission" date="2015-05" db="EMBL/GenBank/DDBJ databases">
        <title>Genome sequencing and analysis of members of genus Stenotrophomonas.</title>
        <authorList>
            <person name="Patil P.P."/>
            <person name="Midha S."/>
            <person name="Patil P.B."/>
        </authorList>
    </citation>
    <scope>NUCLEOTIDE SEQUENCE [LARGE SCALE GENOMIC DNA]</scope>
    <source>
        <strain evidence="5 6">DSM 18941</strain>
    </source>
</reference>
<dbReference type="Pfam" id="PF00990">
    <property type="entry name" value="GGDEF"/>
    <property type="match status" value="1"/>
</dbReference>
<feature type="transmembrane region" description="Helical" evidence="3">
    <location>
        <begin position="347"/>
        <end position="367"/>
    </location>
</feature>
<keyword evidence="3" id="KW-0472">Membrane</keyword>
<dbReference type="CDD" id="cd01949">
    <property type="entry name" value="GGDEF"/>
    <property type="match status" value="1"/>
</dbReference>
<dbReference type="Proteomes" id="UP000051863">
    <property type="component" value="Unassembled WGS sequence"/>
</dbReference>
<dbReference type="InterPro" id="IPR043128">
    <property type="entry name" value="Rev_trsase/Diguanyl_cyclase"/>
</dbReference>
<dbReference type="Pfam" id="PF05226">
    <property type="entry name" value="CHASE2"/>
    <property type="match status" value="1"/>
</dbReference>
<organism evidence="5 6">
    <name type="scientific">Stenotrophomonas terrae</name>
    <dbReference type="NCBI Taxonomy" id="405446"/>
    <lineage>
        <taxon>Bacteria</taxon>
        <taxon>Pseudomonadati</taxon>
        <taxon>Pseudomonadota</taxon>
        <taxon>Gammaproteobacteria</taxon>
        <taxon>Lysobacterales</taxon>
        <taxon>Lysobacteraceae</taxon>
        <taxon>Stenotrophomonas</taxon>
    </lineage>
</organism>
<dbReference type="EMBL" id="LDJJ01000013">
    <property type="protein sequence ID" value="KRG70285.1"/>
    <property type="molecule type" value="Genomic_DNA"/>
</dbReference>
<keyword evidence="6" id="KW-1185">Reference proteome</keyword>
<dbReference type="InterPro" id="IPR050469">
    <property type="entry name" value="Diguanylate_Cyclase"/>
</dbReference>
<feature type="transmembrane region" description="Helical" evidence="3">
    <location>
        <begin position="323"/>
        <end position="341"/>
    </location>
</feature>
<dbReference type="InterPro" id="IPR029787">
    <property type="entry name" value="Nucleotide_cyclase"/>
</dbReference>
<feature type="domain" description="GGDEF" evidence="4">
    <location>
        <begin position="406"/>
        <end position="544"/>
    </location>
</feature>
<name>A0A0R0CJZ6_9GAMM</name>
<dbReference type="GO" id="GO:1902201">
    <property type="term" value="P:negative regulation of bacterial-type flagellum-dependent cell motility"/>
    <property type="evidence" value="ECO:0007669"/>
    <property type="project" value="TreeGrafter"/>
</dbReference>
<protein>
    <recommendedName>
        <fullName evidence="2">diguanylate cyclase</fullName>
        <ecNumber evidence="2">2.7.7.65</ecNumber>
    </recommendedName>
</protein>
<dbReference type="AlphaFoldDB" id="A0A0R0CJZ6"/>
<evidence type="ECO:0000256" key="2">
    <source>
        <dbReference type="ARBA" id="ARBA00012528"/>
    </source>
</evidence>
<dbReference type="PANTHER" id="PTHR45138">
    <property type="entry name" value="REGULATORY COMPONENTS OF SENSORY TRANSDUCTION SYSTEM"/>
    <property type="match status" value="1"/>
</dbReference>
<proteinExistence type="predicted"/>
<evidence type="ECO:0000259" key="4">
    <source>
        <dbReference type="PROSITE" id="PS50887"/>
    </source>
</evidence>
<dbReference type="FunFam" id="3.30.70.270:FF:000001">
    <property type="entry name" value="Diguanylate cyclase domain protein"/>
    <property type="match status" value="1"/>
</dbReference>
<dbReference type="SUPFAM" id="SSF55073">
    <property type="entry name" value="Nucleotide cyclase"/>
    <property type="match status" value="1"/>
</dbReference>
<dbReference type="NCBIfam" id="TIGR00254">
    <property type="entry name" value="GGDEF"/>
    <property type="match status" value="1"/>
</dbReference>
<comment type="cofactor">
    <cofactor evidence="1">
        <name>Mg(2+)</name>
        <dbReference type="ChEBI" id="CHEBI:18420"/>
    </cofactor>
</comment>
<dbReference type="EC" id="2.7.7.65" evidence="2"/>
<dbReference type="PANTHER" id="PTHR45138:SF24">
    <property type="entry name" value="DIGUANYLATE CYCLASE DGCC-RELATED"/>
    <property type="match status" value="1"/>
</dbReference>
<gene>
    <name evidence="5" type="ORF">ABB27_04995</name>
</gene>
<dbReference type="SMART" id="SM00267">
    <property type="entry name" value="GGDEF"/>
    <property type="match status" value="1"/>
</dbReference>
<dbReference type="GO" id="GO:0005886">
    <property type="term" value="C:plasma membrane"/>
    <property type="evidence" value="ECO:0007669"/>
    <property type="project" value="TreeGrafter"/>
</dbReference>
<accession>A0A0R0CJZ6</accession>